<name>A0ACD5TEE3_AVESA</name>
<keyword evidence="2" id="KW-1185">Reference proteome</keyword>
<dbReference type="EnsemblPlants" id="AVESA.00010b.r2.1AG0038960.1">
    <property type="protein sequence ID" value="AVESA.00010b.r2.1AG0038960.1.CDS"/>
    <property type="gene ID" value="AVESA.00010b.r2.1AG0038960"/>
</dbReference>
<protein>
    <submittedName>
        <fullName evidence="1">Uncharacterized protein</fullName>
    </submittedName>
</protein>
<organism evidence="1 2">
    <name type="scientific">Avena sativa</name>
    <name type="common">Oat</name>
    <dbReference type="NCBI Taxonomy" id="4498"/>
    <lineage>
        <taxon>Eukaryota</taxon>
        <taxon>Viridiplantae</taxon>
        <taxon>Streptophyta</taxon>
        <taxon>Embryophyta</taxon>
        <taxon>Tracheophyta</taxon>
        <taxon>Spermatophyta</taxon>
        <taxon>Magnoliopsida</taxon>
        <taxon>Liliopsida</taxon>
        <taxon>Poales</taxon>
        <taxon>Poaceae</taxon>
        <taxon>BOP clade</taxon>
        <taxon>Pooideae</taxon>
        <taxon>Poodae</taxon>
        <taxon>Poeae</taxon>
        <taxon>Poeae Chloroplast Group 1 (Aveneae type)</taxon>
        <taxon>Aveninae</taxon>
        <taxon>Avena</taxon>
    </lineage>
</organism>
<reference evidence="1" key="1">
    <citation type="submission" date="2021-05" db="EMBL/GenBank/DDBJ databases">
        <authorList>
            <person name="Scholz U."/>
            <person name="Mascher M."/>
            <person name="Fiebig A."/>
        </authorList>
    </citation>
    <scope>NUCLEOTIDE SEQUENCE [LARGE SCALE GENOMIC DNA]</scope>
</reference>
<reference evidence="1" key="2">
    <citation type="submission" date="2025-09" db="UniProtKB">
        <authorList>
            <consortium name="EnsemblPlants"/>
        </authorList>
    </citation>
    <scope>IDENTIFICATION</scope>
</reference>
<accession>A0ACD5TEE3</accession>
<sequence>MQQQQPPAAAAQRRMVASKKLMKVGPWGGTGGNPWDDGGHTGIRSITLSYDSRCIDSISVEYDRSGLAVPGERHGGAAGKLTTHIKLVFPDEHLTAVSGRYGPVAPGGSPVIRSLGFRTERAAYGPFGAAAGEGTPFEFAVEGGVIVGFYGRSGWQLDAVGMYVAVLRPEKVYDKVHKMGLMAYRAVMQRLGPAPAPVPQQQQDGLEEARVEQHQNGNVVQTTSRNTYYGASY</sequence>
<evidence type="ECO:0000313" key="1">
    <source>
        <dbReference type="EnsemblPlants" id="AVESA.00010b.r2.1AG0038960.1.CDS"/>
    </source>
</evidence>
<evidence type="ECO:0000313" key="2">
    <source>
        <dbReference type="Proteomes" id="UP001732700"/>
    </source>
</evidence>
<proteinExistence type="predicted"/>
<dbReference type="Proteomes" id="UP001732700">
    <property type="component" value="Chromosome 1A"/>
</dbReference>